<dbReference type="GO" id="GO:0046428">
    <property type="term" value="F:1,4-dihydroxy-2-naphthoate polyprenyltransferase activity"/>
    <property type="evidence" value="ECO:0007669"/>
    <property type="project" value="UniProtKB-UniRule"/>
</dbReference>
<evidence type="ECO:0000256" key="6">
    <source>
        <dbReference type="ARBA" id="ARBA00022989"/>
    </source>
</evidence>
<proteinExistence type="inferred from homology"/>
<dbReference type="EMBL" id="FMSV02000355">
    <property type="protein sequence ID" value="SEH05552.1"/>
    <property type="molecule type" value="Genomic_DNA"/>
</dbReference>
<keyword evidence="7 8" id="KW-0472">Membrane</keyword>
<sequence length="289" mass="31832">MIPAWLNYAWLMIRPKTLTLAITPLLVATSIAWSDTGQLKGGVILALALAALLIQIATNIHNDAADFERGTDSAARIGPARAAVQGWFSAHQIKNAARFCFAAFWLPMTYLVWIGGWLFIPMALFTVFVAYSYTGGPRPISNTPFGEVTVFSFFGLIATGSFYYLQTSQLSVDIVWSGAALGFFAAAVLLVNNYRDLETDQDSGRLTLVYYLGRKYSRWLYSALLLLPFSVPALLPVETVIIMLLLPMALYLIRRLFIEPVGPNLNSLLASTGKLQLLYGLLMGIAYIV</sequence>
<dbReference type="InterPro" id="IPR000537">
    <property type="entry name" value="UbiA_prenyltransferase"/>
</dbReference>
<dbReference type="EC" id="2.5.1.74" evidence="8 9"/>
<keyword evidence="6 8" id="KW-1133">Transmembrane helix</keyword>
<evidence type="ECO:0000313" key="10">
    <source>
        <dbReference type="EMBL" id="SEH05552.1"/>
    </source>
</evidence>
<dbReference type="EMBL" id="FMSV02000365">
    <property type="protein sequence ID" value="SEH05606.1"/>
    <property type="molecule type" value="Genomic_DNA"/>
</dbReference>
<gene>
    <name evidence="11" type="primary">menA_2</name>
    <name evidence="8" type="synonym">menA</name>
    <name evidence="10" type="synonym">menA_1</name>
    <name evidence="10" type="ORF">MBHS_01407</name>
    <name evidence="11" type="ORF">MBHS_01461</name>
</gene>
<dbReference type="HAMAP" id="MF_01937">
    <property type="entry name" value="MenA_1"/>
    <property type="match status" value="1"/>
</dbReference>
<reference evidence="11 12" key="1">
    <citation type="submission" date="2016-10" db="EMBL/GenBank/DDBJ databases">
        <authorList>
            <person name="de Groot N.N."/>
        </authorList>
    </citation>
    <scope>NUCLEOTIDE SEQUENCE [LARGE SCALE GENOMIC DNA]</scope>
    <source>
        <strain evidence="11">MBHS1</strain>
    </source>
</reference>
<keyword evidence="5 8" id="KW-0812">Transmembrane</keyword>
<dbReference type="GO" id="GO:0042371">
    <property type="term" value="P:vitamin K biosynthetic process"/>
    <property type="evidence" value="ECO:0007669"/>
    <property type="project" value="TreeGrafter"/>
</dbReference>
<feature type="transmembrane region" description="Helical" evidence="8">
    <location>
        <begin position="220"/>
        <end position="253"/>
    </location>
</feature>
<evidence type="ECO:0000256" key="1">
    <source>
        <dbReference type="ARBA" id="ARBA00004141"/>
    </source>
</evidence>
<evidence type="ECO:0000313" key="11">
    <source>
        <dbReference type="EMBL" id="SEH05606.1"/>
    </source>
</evidence>
<protein>
    <recommendedName>
        <fullName evidence="8 9">1,4-dihydroxy-2-naphthoate octaprenyltransferase</fullName>
        <shortName evidence="8">DHNA-octaprenyltransferase</shortName>
        <ecNumber evidence="8 9">2.5.1.74</ecNumber>
    </recommendedName>
</protein>
<evidence type="ECO:0000256" key="8">
    <source>
        <dbReference type="HAMAP-Rule" id="MF_01937"/>
    </source>
</evidence>
<keyword evidence="3 8" id="KW-1003">Cell membrane</keyword>
<name>A0A1H6F926_9GAMM</name>
<dbReference type="UniPathway" id="UPA00079">
    <property type="reaction ID" value="UER00168"/>
</dbReference>
<comment type="pathway">
    <text evidence="8">Quinol/quinone metabolism; menaquinone biosynthesis; menaquinol from 1,4-dihydroxy-2-naphthoate: step 1/2.</text>
</comment>
<organism evidence="11 12">
    <name type="scientific">Candidatus Venteria ishoeyi</name>
    <dbReference type="NCBI Taxonomy" id="1899563"/>
    <lineage>
        <taxon>Bacteria</taxon>
        <taxon>Pseudomonadati</taxon>
        <taxon>Pseudomonadota</taxon>
        <taxon>Gammaproteobacteria</taxon>
        <taxon>Thiotrichales</taxon>
        <taxon>Thiotrichaceae</taxon>
        <taxon>Venteria</taxon>
    </lineage>
</organism>
<dbReference type="PANTHER" id="PTHR13929">
    <property type="entry name" value="1,4-DIHYDROXY-2-NAPHTHOATE OCTAPRENYLTRANSFERASE"/>
    <property type="match status" value="1"/>
</dbReference>
<dbReference type="Gene3D" id="1.10.357.140">
    <property type="entry name" value="UbiA prenyltransferase"/>
    <property type="match status" value="1"/>
</dbReference>
<comment type="catalytic activity">
    <reaction evidence="8">
        <text>an all-trans-polyprenyl diphosphate + 1,4-dihydroxy-2-naphthoate + H(+) = a 2-demethylmenaquinol + CO2 + diphosphate</text>
        <dbReference type="Rhea" id="RHEA:26478"/>
        <dbReference type="Rhea" id="RHEA-COMP:9563"/>
        <dbReference type="Rhea" id="RHEA-COMP:9564"/>
        <dbReference type="ChEBI" id="CHEBI:11173"/>
        <dbReference type="ChEBI" id="CHEBI:15378"/>
        <dbReference type="ChEBI" id="CHEBI:16526"/>
        <dbReference type="ChEBI" id="CHEBI:33019"/>
        <dbReference type="ChEBI" id="CHEBI:55437"/>
        <dbReference type="ChEBI" id="CHEBI:58914"/>
        <dbReference type="EC" id="2.5.1.74"/>
    </reaction>
</comment>
<evidence type="ECO:0000256" key="2">
    <source>
        <dbReference type="ARBA" id="ARBA00022428"/>
    </source>
</evidence>
<dbReference type="Pfam" id="PF01040">
    <property type="entry name" value="UbiA"/>
    <property type="match status" value="1"/>
</dbReference>
<evidence type="ECO:0000256" key="7">
    <source>
        <dbReference type="ARBA" id="ARBA00023136"/>
    </source>
</evidence>
<dbReference type="NCBIfam" id="TIGR00751">
    <property type="entry name" value="menA"/>
    <property type="match status" value="1"/>
</dbReference>
<evidence type="ECO:0000256" key="3">
    <source>
        <dbReference type="ARBA" id="ARBA00022475"/>
    </source>
</evidence>
<accession>A0A1H6F926</accession>
<evidence type="ECO:0000256" key="4">
    <source>
        <dbReference type="ARBA" id="ARBA00022679"/>
    </source>
</evidence>
<dbReference type="RefSeq" id="WP_103919466.1">
    <property type="nucleotide sequence ID" value="NZ_FMSV02000355.1"/>
</dbReference>
<dbReference type="OrthoDB" id="9767568at2"/>
<evidence type="ECO:0000313" key="12">
    <source>
        <dbReference type="Proteomes" id="UP000236724"/>
    </source>
</evidence>
<dbReference type="GO" id="GO:0009234">
    <property type="term" value="P:menaquinone biosynthetic process"/>
    <property type="evidence" value="ECO:0007669"/>
    <property type="project" value="UniProtKB-UniRule"/>
</dbReference>
<keyword evidence="4 8" id="KW-0808">Transferase</keyword>
<dbReference type="GO" id="GO:0005886">
    <property type="term" value="C:plasma membrane"/>
    <property type="evidence" value="ECO:0007669"/>
    <property type="project" value="UniProtKB-SubCell"/>
</dbReference>
<dbReference type="InterPro" id="IPR026046">
    <property type="entry name" value="UBIAD1"/>
</dbReference>
<comment type="caution">
    <text evidence="8">Lacks conserved residue(s) required for the propagation of feature annotation.</text>
</comment>
<dbReference type="PIRSF" id="PIRSF005355">
    <property type="entry name" value="UBIAD1"/>
    <property type="match status" value="1"/>
</dbReference>
<dbReference type="CDD" id="cd13962">
    <property type="entry name" value="PT_UbiA_UBIAD1"/>
    <property type="match status" value="1"/>
</dbReference>
<dbReference type="AlphaFoldDB" id="A0A1H6F926"/>
<dbReference type="PANTHER" id="PTHR13929:SF0">
    <property type="entry name" value="UBIA PRENYLTRANSFERASE DOMAIN-CONTAINING PROTEIN 1"/>
    <property type="match status" value="1"/>
</dbReference>
<comment type="function">
    <text evidence="8">Conversion of 1,4-dihydroxy-2-naphthoate (DHNA) to demethylmenaquinone (DMK).</text>
</comment>
<feature type="transmembrane region" description="Helical" evidence="8">
    <location>
        <begin position="172"/>
        <end position="191"/>
    </location>
</feature>
<keyword evidence="12" id="KW-1185">Reference proteome</keyword>
<comment type="similarity">
    <text evidence="8">Belongs to the MenA family. Type 1 subfamily.</text>
</comment>
<feature type="transmembrane region" description="Helical" evidence="8">
    <location>
        <begin position="110"/>
        <end position="133"/>
    </location>
</feature>
<dbReference type="Proteomes" id="UP000236724">
    <property type="component" value="Unassembled WGS sequence"/>
</dbReference>
<evidence type="ECO:0000256" key="9">
    <source>
        <dbReference type="NCBIfam" id="TIGR00751"/>
    </source>
</evidence>
<feature type="transmembrane region" description="Helical" evidence="8">
    <location>
        <begin position="42"/>
        <end position="60"/>
    </location>
</feature>
<comment type="subcellular location">
    <subcellularLocation>
        <location evidence="8">Cell membrane</location>
        <topology evidence="8">Multi-pass membrane protein</topology>
    </subcellularLocation>
    <subcellularLocation>
        <location evidence="1">Membrane</location>
        <topology evidence="1">Multi-pass membrane protein</topology>
    </subcellularLocation>
</comment>
<feature type="transmembrane region" description="Helical" evidence="8">
    <location>
        <begin position="145"/>
        <end position="165"/>
    </location>
</feature>
<keyword evidence="2 8" id="KW-0474">Menaquinone biosynthesis</keyword>
<evidence type="ECO:0000256" key="5">
    <source>
        <dbReference type="ARBA" id="ARBA00022692"/>
    </source>
</evidence>
<dbReference type="InterPro" id="IPR044878">
    <property type="entry name" value="UbiA_sf"/>
</dbReference>
<dbReference type="InterPro" id="IPR004657">
    <property type="entry name" value="MenA"/>
</dbReference>